<dbReference type="AlphaFoldDB" id="B1FXQ0"/>
<accession>B1FXQ0</accession>
<reference evidence="1 2" key="1">
    <citation type="submission" date="2008-03" db="EMBL/GenBank/DDBJ databases">
        <title>Sequencing of the draft genome and assembly of Burkholderia graminis C4D1M.</title>
        <authorList>
            <consortium name="US DOE Joint Genome Institute (JGI-PGF)"/>
            <person name="Copeland A."/>
            <person name="Lucas S."/>
            <person name="Lapidus A."/>
            <person name="Glavina del Rio T."/>
            <person name="Dalin E."/>
            <person name="Tice H."/>
            <person name="Bruce D."/>
            <person name="Goodwin L."/>
            <person name="Pitluck S."/>
            <person name="Larimer F."/>
            <person name="Land M.L."/>
            <person name="Hauser L."/>
            <person name="Tiedje J."/>
            <person name="Richardson P."/>
        </authorList>
    </citation>
    <scope>NUCLEOTIDE SEQUENCE [LARGE SCALE GENOMIC DNA]</scope>
    <source>
        <strain evidence="2">ATCC 700544 / DSM 17151 / LMG 18924 / NCIMB 13744 / C4D1M</strain>
    </source>
</reference>
<dbReference type="Proteomes" id="UP000005045">
    <property type="component" value="Unassembled WGS sequence"/>
</dbReference>
<dbReference type="SUPFAM" id="SSF52172">
    <property type="entry name" value="CheY-like"/>
    <property type="match status" value="1"/>
</dbReference>
<proteinExistence type="predicted"/>
<sequence length="151" mass="17266">MSIDIMLVEDNEHKRERVRSLIREVLPDAILYEAASYASGCQLAESREYRLIVLDISLPTYERAAGENGGRFRPFGGQEIARKILRRGTRARILFITQYQAFSDRGNSFTFEDLGKSLSSECGDNFLGLVYFDSSKSSWKLEVEKKLKDLK</sequence>
<dbReference type="Gene3D" id="3.40.50.2300">
    <property type="match status" value="1"/>
</dbReference>
<organism evidence="1 2">
    <name type="scientific">Paraburkholderia graminis (strain ATCC 700544 / DSM 17151 / LMG 18924 / NCIMB 13744 / C4D1M)</name>
    <dbReference type="NCBI Taxonomy" id="396598"/>
    <lineage>
        <taxon>Bacteria</taxon>
        <taxon>Pseudomonadati</taxon>
        <taxon>Pseudomonadota</taxon>
        <taxon>Betaproteobacteria</taxon>
        <taxon>Burkholderiales</taxon>
        <taxon>Burkholderiaceae</taxon>
        <taxon>Paraburkholderia</taxon>
    </lineage>
</organism>
<name>B1FXQ0_PARG4</name>
<dbReference type="InterPro" id="IPR011006">
    <property type="entry name" value="CheY-like_superfamily"/>
</dbReference>
<dbReference type="OrthoDB" id="5520457at2"/>
<evidence type="ECO:0000313" key="1">
    <source>
        <dbReference type="EMBL" id="EDT11226.1"/>
    </source>
</evidence>
<gene>
    <name evidence="1" type="ORF">BgramDRAFT_1751</name>
</gene>
<comment type="caution">
    <text evidence="1">The sequence shown here is derived from an EMBL/GenBank/DDBJ whole genome shotgun (WGS) entry which is preliminary data.</text>
</comment>
<evidence type="ECO:0000313" key="2">
    <source>
        <dbReference type="Proteomes" id="UP000005045"/>
    </source>
</evidence>
<dbReference type="EMBL" id="ABLD01000004">
    <property type="protein sequence ID" value="EDT11226.1"/>
    <property type="molecule type" value="Genomic_DNA"/>
</dbReference>
<dbReference type="RefSeq" id="WP_006048310.1">
    <property type="nucleotide sequence ID" value="NZ_ABLD01000004.1"/>
</dbReference>
<keyword evidence="2" id="KW-1185">Reference proteome</keyword>
<protein>
    <submittedName>
        <fullName evidence="1">Response regulator receiver protein</fullName>
    </submittedName>
</protein>